<evidence type="ECO:0000313" key="1">
    <source>
        <dbReference type="EMBL" id="PQQ12336.1"/>
    </source>
</evidence>
<proteinExistence type="predicted"/>
<comment type="caution">
    <text evidence="1">The sequence shown here is derived from an EMBL/GenBank/DDBJ whole genome shotgun (WGS) entry which is preliminary data.</text>
</comment>
<reference evidence="1 2" key="1">
    <citation type="submission" date="2018-02" db="EMBL/GenBank/DDBJ databases">
        <title>Draft genome of wild Prunus yedoensis var. nudiflora.</title>
        <authorList>
            <person name="Baek S."/>
            <person name="Kim J.-H."/>
            <person name="Choi K."/>
            <person name="Kim G.-B."/>
            <person name="Cho A."/>
            <person name="Jang H."/>
            <person name="Shin C.-H."/>
            <person name="Yu H.-J."/>
            <person name="Mun J.-H."/>
        </authorList>
    </citation>
    <scope>NUCLEOTIDE SEQUENCE [LARGE SCALE GENOMIC DNA]</scope>
    <source>
        <strain evidence="2">cv. Jeju island</strain>
        <tissue evidence="1">Leaf</tissue>
    </source>
</reference>
<evidence type="ECO:0000313" key="2">
    <source>
        <dbReference type="Proteomes" id="UP000250321"/>
    </source>
</evidence>
<keyword evidence="2" id="KW-1185">Reference proteome</keyword>
<protein>
    <submittedName>
        <fullName evidence="1">Uncharacterized protein</fullName>
    </submittedName>
</protein>
<gene>
    <name evidence="1" type="ORF">Pyn_25065</name>
</gene>
<accession>A0A315ADM7</accession>
<name>A0A315ADM7_PRUYE</name>
<sequence>MWVRKARKAGVAIGAWDWAEPAVVAVVVDVVETGRIGGGVGFDIAGKGRGCGLRKGKSTEIGGEVN</sequence>
<dbReference type="AlphaFoldDB" id="A0A315ADM7"/>
<organism evidence="1 2">
    <name type="scientific">Prunus yedoensis var. nudiflora</name>
    <dbReference type="NCBI Taxonomy" id="2094558"/>
    <lineage>
        <taxon>Eukaryota</taxon>
        <taxon>Viridiplantae</taxon>
        <taxon>Streptophyta</taxon>
        <taxon>Embryophyta</taxon>
        <taxon>Tracheophyta</taxon>
        <taxon>Spermatophyta</taxon>
        <taxon>Magnoliopsida</taxon>
        <taxon>eudicotyledons</taxon>
        <taxon>Gunneridae</taxon>
        <taxon>Pentapetalae</taxon>
        <taxon>rosids</taxon>
        <taxon>fabids</taxon>
        <taxon>Rosales</taxon>
        <taxon>Rosaceae</taxon>
        <taxon>Amygdaloideae</taxon>
        <taxon>Amygdaleae</taxon>
        <taxon>Prunus</taxon>
    </lineage>
</organism>
<dbReference type="Proteomes" id="UP000250321">
    <property type="component" value="Unassembled WGS sequence"/>
</dbReference>
<dbReference type="EMBL" id="PJQY01000362">
    <property type="protein sequence ID" value="PQQ12336.1"/>
    <property type="molecule type" value="Genomic_DNA"/>
</dbReference>